<dbReference type="GO" id="GO:0006043">
    <property type="term" value="P:glucosamine catabolic process"/>
    <property type="evidence" value="ECO:0007669"/>
    <property type="project" value="TreeGrafter"/>
</dbReference>
<proteinExistence type="predicted"/>
<protein>
    <submittedName>
        <fullName evidence="1">Glucosamine-6-phosphate isomerase</fullName>
        <ecNumber evidence="1">3.5.99.6</ecNumber>
    </submittedName>
</protein>
<evidence type="ECO:0000313" key="1">
    <source>
        <dbReference type="EMBL" id="STK71717.1"/>
    </source>
</evidence>
<dbReference type="GO" id="GO:0004342">
    <property type="term" value="F:glucosamine-6-phosphate deaminase activity"/>
    <property type="evidence" value="ECO:0007669"/>
    <property type="project" value="UniProtKB-EC"/>
</dbReference>
<evidence type="ECO:0000313" key="2">
    <source>
        <dbReference type="Proteomes" id="UP000255543"/>
    </source>
</evidence>
<dbReference type="AlphaFoldDB" id="A0A376ZQ88"/>
<dbReference type="Proteomes" id="UP000255543">
    <property type="component" value="Unassembled WGS sequence"/>
</dbReference>
<dbReference type="Gene3D" id="3.40.50.1360">
    <property type="match status" value="1"/>
</dbReference>
<dbReference type="GO" id="GO:0042802">
    <property type="term" value="F:identical protein binding"/>
    <property type="evidence" value="ECO:0007669"/>
    <property type="project" value="TreeGrafter"/>
</dbReference>
<name>A0A376ZQ88_ECOLX</name>
<gene>
    <name evidence="1" type="primary">nagB_3</name>
    <name evidence="1" type="ORF">NCTC8179_02011</name>
</gene>
<dbReference type="PANTHER" id="PTHR11280">
    <property type="entry name" value="GLUCOSAMINE-6-PHOSPHATE ISOMERASE"/>
    <property type="match status" value="1"/>
</dbReference>
<keyword evidence="1" id="KW-0378">Hydrolase</keyword>
<organism evidence="1 2">
    <name type="scientific">Escherichia coli</name>
    <dbReference type="NCBI Taxonomy" id="562"/>
    <lineage>
        <taxon>Bacteria</taxon>
        <taxon>Pseudomonadati</taxon>
        <taxon>Pseudomonadota</taxon>
        <taxon>Gammaproteobacteria</taxon>
        <taxon>Enterobacterales</taxon>
        <taxon>Enterobacteriaceae</taxon>
        <taxon>Escherichia</taxon>
    </lineage>
</organism>
<dbReference type="SUPFAM" id="SSF100950">
    <property type="entry name" value="NagB/RpiA/CoA transferase-like"/>
    <property type="match status" value="1"/>
</dbReference>
<dbReference type="GO" id="GO:0006046">
    <property type="term" value="P:N-acetylglucosamine catabolic process"/>
    <property type="evidence" value="ECO:0007669"/>
    <property type="project" value="TreeGrafter"/>
</dbReference>
<dbReference type="InterPro" id="IPR004547">
    <property type="entry name" value="Glucosamine6P_isomerase"/>
</dbReference>
<dbReference type="PANTHER" id="PTHR11280:SF5">
    <property type="entry name" value="GLUCOSAMINE-6-PHOSPHATE ISOMERASE"/>
    <property type="match status" value="1"/>
</dbReference>
<dbReference type="GO" id="GO:0019262">
    <property type="term" value="P:N-acetylneuraminate catabolic process"/>
    <property type="evidence" value="ECO:0007669"/>
    <property type="project" value="TreeGrafter"/>
</dbReference>
<reference evidence="1 2" key="1">
    <citation type="submission" date="2018-06" db="EMBL/GenBank/DDBJ databases">
        <authorList>
            <consortium name="Pathogen Informatics"/>
            <person name="Doyle S."/>
        </authorList>
    </citation>
    <scope>NUCLEOTIDE SEQUENCE [LARGE SCALE GENOMIC DNA]</scope>
    <source>
        <strain evidence="1 2">NCTC8179</strain>
    </source>
</reference>
<sequence length="91" mass="10091">MRLIPLTTAEQVGKWAARHIVNRINAFKPTADRPFVLGLPTGGTPMTTYKALVEMHKAGQVSFKHVCHLQHGRICRSAERASGKLLQLYAP</sequence>
<dbReference type="GO" id="GO:0016853">
    <property type="term" value="F:isomerase activity"/>
    <property type="evidence" value="ECO:0007669"/>
    <property type="project" value="UniProtKB-KW"/>
</dbReference>
<dbReference type="GO" id="GO:0005737">
    <property type="term" value="C:cytoplasm"/>
    <property type="evidence" value="ECO:0007669"/>
    <property type="project" value="TreeGrafter"/>
</dbReference>
<dbReference type="InterPro" id="IPR037171">
    <property type="entry name" value="NagB/RpiA_transferase-like"/>
</dbReference>
<keyword evidence="1" id="KW-0413">Isomerase</keyword>
<dbReference type="EC" id="3.5.99.6" evidence="1"/>
<dbReference type="EMBL" id="UGEB01000001">
    <property type="protein sequence ID" value="STK71717.1"/>
    <property type="molecule type" value="Genomic_DNA"/>
</dbReference>
<accession>A0A376ZQ88</accession>